<dbReference type="Gene3D" id="3.40.970.10">
    <property type="entry name" value="Ribonuclease H1, N-terminal domain"/>
    <property type="match status" value="1"/>
</dbReference>
<proteinExistence type="inferred from homology"/>
<dbReference type="AlphaFoldDB" id="A0A4S4KT43"/>
<dbReference type="GO" id="GO:0006281">
    <property type="term" value="P:DNA repair"/>
    <property type="evidence" value="ECO:0007669"/>
    <property type="project" value="UniProtKB-KW"/>
</dbReference>
<keyword evidence="13" id="KW-1185">Reference proteome</keyword>
<organism evidence="12 13">
    <name type="scientific">Hermanssonia centrifuga</name>
    <dbReference type="NCBI Taxonomy" id="98765"/>
    <lineage>
        <taxon>Eukaryota</taxon>
        <taxon>Fungi</taxon>
        <taxon>Dikarya</taxon>
        <taxon>Basidiomycota</taxon>
        <taxon>Agaricomycotina</taxon>
        <taxon>Agaricomycetes</taxon>
        <taxon>Polyporales</taxon>
        <taxon>Meruliaceae</taxon>
        <taxon>Hermanssonia</taxon>
    </lineage>
</organism>
<dbReference type="SMART" id="SM00382">
    <property type="entry name" value="AAA"/>
    <property type="match status" value="1"/>
</dbReference>
<keyword evidence="7 9" id="KW-0234">DNA repair</keyword>
<evidence type="ECO:0000256" key="1">
    <source>
        <dbReference type="ARBA" id="ARBA00022741"/>
    </source>
</evidence>
<keyword evidence="9" id="KW-0233">DNA recombination</keyword>
<keyword evidence="1 9" id="KW-0547">Nucleotide-binding</keyword>
<dbReference type="InterPro" id="IPR010285">
    <property type="entry name" value="DNA_helicase_pif1-like_DEAD"/>
</dbReference>
<comment type="catalytic activity">
    <reaction evidence="9">
        <text>ATP + H2O = ADP + phosphate + H(+)</text>
        <dbReference type="Rhea" id="RHEA:13065"/>
        <dbReference type="ChEBI" id="CHEBI:15377"/>
        <dbReference type="ChEBI" id="CHEBI:15378"/>
        <dbReference type="ChEBI" id="CHEBI:30616"/>
        <dbReference type="ChEBI" id="CHEBI:43474"/>
        <dbReference type="ChEBI" id="CHEBI:456216"/>
        <dbReference type="EC" id="5.6.2.3"/>
    </reaction>
</comment>
<keyword evidence="3 9" id="KW-0378">Hydrolase</keyword>
<dbReference type="GO" id="GO:0006310">
    <property type="term" value="P:DNA recombination"/>
    <property type="evidence" value="ECO:0007669"/>
    <property type="project" value="UniProtKB-KW"/>
</dbReference>
<keyword evidence="8" id="KW-0413">Isomerase</keyword>
<name>A0A4S4KT43_9APHY</name>
<dbReference type="Pfam" id="PF21530">
    <property type="entry name" value="Pif1_2B_dom"/>
    <property type="match status" value="1"/>
</dbReference>
<evidence type="ECO:0000256" key="7">
    <source>
        <dbReference type="ARBA" id="ARBA00023204"/>
    </source>
</evidence>
<accession>A0A4S4KT43</accession>
<dbReference type="Gene3D" id="3.40.50.300">
    <property type="entry name" value="P-loop containing nucleotide triphosphate hydrolases"/>
    <property type="match status" value="1"/>
</dbReference>
<protein>
    <recommendedName>
        <fullName evidence="9">ATP-dependent DNA helicase</fullName>
        <ecNumber evidence="9">5.6.2.3</ecNumber>
    </recommendedName>
</protein>
<dbReference type="Pfam" id="PF01693">
    <property type="entry name" value="Cauli_VI"/>
    <property type="match status" value="1"/>
</dbReference>
<feature type="region of interest" description="Disordered" evidence="10">
    <location>
        <begin position="47"/>
        <end position="123"/>
    </location>
</feature>
<dbReference type="InterPro" id="IPR011320">
    <property type="entry name" value="RNase_H1_N"/>
</dbReference>
<dbReference type="PANTHER" id="PTHR47642">
    <property type="entry name" value="ATP-DEPENDENT DNA HELICASE"/>
    <property type="match status" value="1"/>
</dbReference>
<comment type="caution">
    <text evidence="12">The sequence shown here is derived from an EMBL/GenBank/DDBJ whole genome shotgun (WGS) entry which is preliminary data.</text>
</comment>
<dbReference type="CDD" id="cd18037">
    <property type="entry name" value="DEXSc_Pif1_like"/>
    <property type="match status" value="1"/>
</dbReference>
<dbReference type="InterPro" id="IPR051055">
    <property type="entry name" value="PIF1_helicase"/>
</dbReference>
<dbReference type="GO" id="GO:0016887">
    <property type="term" value="F:ATP hydrolysis activity"/>
    <property type="evidence" value="ECO:0007669"/>
    <property type="project" value="RHEA"/>
</dbReference>
<evidence type="ECO:0000259" key="11">
    <source>
        <dbReference type="SMART" id="SM00382"/>
    </source>
</evidence>
<feature type="domain" description="AAA+ ATPase" evidence="11">
    <location>
        <begin position="143"/>
        <end position="344"/>
    </location>
</feature>
<dbReference type="InterPro" id="IPR027417">
    <property type="entry name" value="P-loop_NTPase"/>
</dbReference>
<dbReference type="InterPro" id="IPR003593">
    <property type="entry name" value="AAA+_ATPase"/>
</dbReference>
<dbReference type="SUPFAM" id="SSF52540">
    <property type="entry name" value="P-loop containing nucleoside triphosphate hydrolases"/>
    <property type="match status" value="2"/>
</dbReference>
<dbReference type="EMBL" id="SGPJ01000022">
    <property type="protein sequence ID" value="THH01501.1"/>
    <property type="molecule type" value="Genomic_DNA"/>
</dbReference>
<evidence type="ECO:0000256" key="6">
    <source>
        <dbReference type="ARBA" id="ARBA00023125"/>
    </source>
</evidence>
<evidence type="ECO:0000256" key="10">
    <source>
        <dbReference type="SAM" id="MobiDB-lite"/>
    </source>
</evidence>
<gene>
    <name evidence="12" type="ORF">EW026_g1181</name>
</gene>
<sequence length="613" mass="68433">MPKAKKTKYYAVRRGFGGPRVYDTWEEAKAAVTRFTGADHKSFFSRSEAEEWISNQPRMSPQRPSEPPSRPRSVIDLTMDDDDDVSLSSSPFKPPAYDSRPTSEAAQAPAAGPMDVDPPPIPPYEEDISLSPEQQQVLNTVKEGKSVFFTGSAGTGKSMVLRKIITWCKETGPRYSFAVTASTGIAGVNVGGSTVHSWAGVGLAKEPAEQLVGRILGQDKYRRMLEKKLKRKEAGLPPDDDTEHEERDKQPRVVERWRSVRTLIIDEISMIDGKFFDKLEYIARALRGNDKPFGGIQLILSGDFCQLPPVPDQNKGIQIAATFAFEADSWNRCVGKPIVLKKVFRQKEPDFVDMLNEMRIGRMEPKTIRAFSELSRPVEYADGLEPSELFPTRNEVDVANRNRLNQIKDRARQYNAIDAPGYDDYGRQIPPERVDRLLERLVAPKNIVLKKGAMVMLIKNLEQGVLVNGSTGVVADFCTTREALNRGIKIGLVESKKEDSKPRPGARNSGNEQLRRLKERLEQGGVKKEEKLSAELVDSSTPYPIVNFERATVLCVPAQFEVNSAEGGIEAMRSQVPLILAWALSIHKSQGQTLERVRVDLGRTLRKDKVCAP</sequence>
<dbReference type="Pfam" id="PF05970">
    <property type="entry name" value="PIF1"/>
    <property type="match status" value="2"/>
</dbReference>
<dbReference type="GO" id="GO:0005524">
    <property type="term" value="F:ATP binding"/>
    <property type="evidence" value="ECO:0007669"/>
    <property type="project" value="UniProtKB-KW"/>
</dbReference>
<evidence type="ECO:0000256" key="9">
    <source>
        <dbReference type="RuleBase" id="RU363044"/>
    </source>
</evidence>
<evidence type="ECO:0000313" key="12">
    <source>
        <dbReference type="EMBL" id="THH01501.1"/>
    </source>
</evidence>
<dbReference type="InterPro" id="IPR009027">
    <property type="entry name" value="Ribosomal_bL9/RNase_H1_N"/>
</dbReference>
<keyword evidence="2 9" id="KW-0227">DNA damage</keyword>
<dbReference type="EC" id="5.6.2.3" evidence="9"/>
<dbReference type="Proteomes" id="UP000309038">
    <property type="component" value="Unassembled WGS sequence"/>
</dbReference>
<comment type="similarity">
    <text evidence="9">Belongs to the helicase family.</text>
</comment>
<dbReference type="InterPro" id="IPR037056">
    <property type="entry name" value="RNase_H1_N_sf"/>
</dbReference>
<dbReference type="GO" id="GO:0000723">
    <property type="term" value="P:telomere maintenance"/>
    <property type="evidence" value="ECO:0007669"/>
    <property type="project" value="InterPro"/>
</dbReference>
<evidence type="ECO:0000256" key="8">
    <source>
        <dbReference type="ARBA" id="ARBA00023235"/>
    </source>
</evidence>
<dbReference type="GO" id="GO:0043139">
    <property type="term" value="F:5'-3' DNA helicase activity"/>
    <property type="evidence" value="ECO:0007669"/>
    <property type="project" value="UniProtKB-EC"/>
</dbReference>
<dbReference type="PANTHER" id="PTHR47642:SF5">
    <property type="entry name" value="ATP-DEPENDENT DNA HELICASE"/>
    <property type="match status" value="1"/>
</dbReference>
<keyword evidence="5 9" id="KW-0067">ATP-binding</keyword>
<keyword evidence="6" id="KW-0238">DNA-binding</keyword>
<comment type="cofactor">
    <cofactor evidence="9">
        <name>Mg(2+)</name>
        <dbReference type="ChEBI" id="CHEBI:18420"/>
    </cofactor>
</comment>
<evidence type="ECO:0000256" key="3">
    <source>
        <dbReference type="ARBA" id="ARBA00022801"/>
    </source>
</evidence>
<dbReference type="SUPFAM" id="SSF55658">
    <property type="entry name" value="L9 N-domain-like"/>
    <property type="match status" value="1"/>
</dbReference>
<feature type="region of interest" description="Disordered" evidence="10">
    <location>
        <begin position="230"/>
        <end position="251"/>
    </location>
</feature>
<evidence type="ECO:0000313" key="13">
    <source>
        <dbReference type="Proteomes" id="UP000309038"/>
    </source>
</evidence>
<evidence type="ECO:0000256" key="4">
    <source>
        <dbReference type="ARBA" id="ARBA00022806"/>
    </source>
</evidence>
<evidence type="ECO:0000256" key="5">
    <source>
        <dbReference type="ARBA" id="ARBA00022840"/>
    </source>
</evidence>
<keyword evidence="4 9" id="KW-0347">Helicase</keyword>
<dbReference type="CDD" id="cd18809">
    <property type="entry name" value="SF1_C_RecD"/>
    <property type="match status" value="1"/>
</dbReference>
<reference evidence="12 13" key="1">
    <citation type="submission" date="2019-02" db="EMBL/GenBank/DDBJ databases">
        <title>Genome sequencing of the rare red list fungi Phlebia centrifuga.</title>
        <authorList>
            <person name="Buettner E."/>
            <person name="Kellner H."/>
        </authorList>
    </citation>
    <scope>NUCLEOTIDE SEQUENCE [LARGE SCALE GENOMIC DNA]</scope>
    <source>
        <strain evidence="12 13">DSM 108282</strain>
    </source>
</reference>
<dbReference type="InterPro" id="IPR049163">
    <property type="entry name" value="Pif1-like_2B_dom"/>
</dbReference>
<evidence type="ECO:0000256" key="2">
    <source>
        <dbReference type="ARBA" id="ARBA00022763"/>
    </source>
</evidence>